<reference evidence="8" key="1">
    <citation type="submission" date="2012-12" db="EMBL/GenBank/DDBJ databases">
        <authorList>
            <person name="Hellsten U."/>
            <person name="Grimwood J."/>
            <person name="Chapman J.A."/>
            <person name="Shapiro H."/>
            <person name="Aerts A."/>
            <person name="Otillar R.P."/>
            <person name="Terry A.Y."/>
            <person name="Boore J.L."/>
            <person name="Simakov O."/>
            <person name="Marletaz F."/>
            <person name="Cho S.-J."/>
            <person name="Edsinger-Gonzales E."/>
            <person name="Havlak P."/>
            <person name="Kuo D.-H."/>
            <person name="Larsson T."/>
            <person name="Lv J."/>
            <person name="Arendt D."/>
            <person name="Savage R."/>
            <person name="Osoegawa K."/>
            <person name="de Jong P."/>
            <person name="Lindberg D.R."/>
            <person name="Seaver E.C."/>
            <person name="Weisblat D.A."/>
            <person name="Putnam N.H."/>
            <person name="Grigoriev I.V."/>
            <person name="Rokhsar D.S."/>
        </authorList>
    </citation>
    <scope>NUCLEOTIDE SEQUENCE</scope>
</reference>
<keyword evidence="4" id="KW-0472">Membrane</keyword>
<name>T1FF09_HELRO</name>
<dbReference type="SUPFAM" id="SSF56487">
    <property type="entry name" value="SRCR-like"/>
    <property type="match status" value="1"/>
</dbReference>
<dbReference type="GO" id="GO:0016020">
    <property type="term" value="C:membrane"/>
    <property type="evidence" value="ECO:0007669"/>
    <property type="project" value="InterPro"/>
</dbReference>
<protein>
    <recommendedName>
        <fullName evidence="5">SRCR domain-containing protein</fullName>
    </recommendedName>
</protein>
<dbReference type="InterPro" id="IPR036772">
    <property type="entry name" value="SRCR-like_dom_sf"/>
</dbReference>
<dbReference type="Pfam" id="PF00530">
    <property type="entry name" value="SRCR"/>
    <property type="match status" value="1"/>
</dbReference>
<feature type="region of interest" description="Disordered" evidence="3">
    <location>
        <begin position="695"/>
        <end position="738"/>
    </location>
</feature>
<evidence type="ECO:0000256" key="3">
    <source>
        <dbReference type="SAM" id="MobiDB-lite"/>
    </source>
</evidence>
<dbReference type="InParanoid" id="T1FF09"/>
<feature type="compositionally biased region" description="Acidic residues" evidence="3">
    <location>
        <begin position="701"/>
        <end position="719"/>
    </location>
</feature>
<evidence type="ECO:0000259" key="5">
    <source>
        <dbReference type="PROSITE" id="PS50287"/>
    </source>
</evidence>
<dbReference type="EMBL" id="AMQM01006914">
    <property type="status" value="NOT_ANNOTATED_CDS"/>
    <property type="molecule type" value="Genomic_DNA"/>
</dbReference>
<dbReference type="InterPro" id="IPR001190">
    <property type="entry name" value="SRCR"/>
</dbReference>
<dbReference type="EnsemblMetazoa" id="HelroT179683">
    <property type="protein sequence ID" value="HelroP179683"/>
    <property type="gene ID" value="HelroG179683"/>
</dbReference>
<feature type="transmembrane region" description="Helical" evidence="4">
    <location>
        <begin position="976"/>
        <end position="998"/>
    </location>
</feature>
<dbReference type="SMART" id="SM00202">
    <property type="entry name" value="SR"/>
    <property type="match status" value="1"/>
</dbReference>
<evidence type="ECO:0000256" key="4">
    <source>
        <dbReference type="SAM" id="Phobius"/>
    </source>
</evidence>
<dbReference type="EMBL" id="KB097542">
    <property type="protein sequence ID" value="ESN95096.1"/>
    <property type="molecule type" value="Genomic_DNA"/>
</dbReference>
<accession>T1FF09</accession>
<keyword evidence="4" id="KW-1133">Transmembrane helix</keyword>
<dbReference type="Proteomes" id="UP000015101">
    <property type="component" value="Unassembled WGS sequence"/>
</dbReference>
<dbReference type="GeneID" id="20207408"/>
<sequence length="1248" mass="142218">MKNIGGHTAERAPYWMRLYFGGSSTNKGDAGDIGNDGGSEGKLDDDDDEILHKVFWNVHTRARLRDGTEFAGRVELLGNDEWYRLMDDHWDSLKSQTICLSLGYPDGKTIHRYIPIHTQHLNPRIVSGFYCSYVGLNDLSCSAKDMRKSSTKLNRQLTADVSVLCISDDLIKTNSGYFSMLSLSGYSLEMFCESTDDEQFMHYTCEASSESFASQLVGYFREHYCHLTQDPLKPIPCDDWTTKEMFYKSFFPVQQNETDLKKNVENGSDRQSQAEILSDQSIPVNKFETKEKINLNSKFAHSQLDCSKFIHMNITCKHRHAIDITTTNEAIILFEARREFYDSLDRFDEISTWLHMVTMHKLREGSLKQPRQGLVKSRIMQLSPYLLNKLASDVANITRDISATFQPAVKQLNFVKLNMLKKIYKPILIFFNETMKEVKYESSDQFYDSSENDSRATDLLIHKNDFVMNNSRLVEKLWLLKFKTNATKSLRVTYSSASLSKKFVNFVFLDFLNSNSCVAVIRRWHLNSLYFIGCYDLTMSVNLKSWKLIHSYLLNYGVFGINWSNFNLSYDWTEYRQSKPQSFVIDSFNESEYLLKCSTFLHKNSKFHERNHLDDVISRGTPHSGTTRKMHMNVQWVMEDPETETDHVIWSDGVLQNEDQVGGNDVTFSVSGYKLGVYDLKMAVKEFKRFDKLVDGYSNNNDDDDDDDDVNNYNEDESNTVEKNKNLNNKNNNCDSNADSNSDFYHIRLNSGDEFENNEYGAAGKPEEPIKIIFKAEITVLMSNPICHNTFHEMDAKEFIVSRCEFKYSGRYEPAISFSVIDEFIVGDKIDNTRGGRAESNYRIDVTGKQLGSQRLSSTRGQSTATTSATTKYNVGDDVYKYMPPNNNDSSDIKADTHHQPSNSYETHGVVYDNANEHSTKDHQSNTLLDILCHIEFDKPTDNVPKFKAVIPCKYTDIEESKNILQTDSTDKRVSVIMAMMIAISFVIPSIACLLLFIRTKIINNMLNTDIEIIEDVLKEDGPKDSITFERLSPDALTTNPTWSNFLINPQHHSTKSGQRRYFNAVKEDDSLATELQKFILLKSDVAFSSASMDSASLSDSSDPMRVLDGKISKLAHDSGPAYTRSQLLDNLKSLKLISVSKSLSSIFGYLTRAGMLENGQAALDSGTMQMHAAGSISELVAKKTSSIAINPHTVPNNRVWKQSVSFGRKSSSNERINVPANKRIDLLENKHSNLQLKDKWTDELMGR</sequence>
<dbReference type="EMBL" id="AMQM01006913">
    <property type="status" value="NOT_ANNOTATED_CDS"/>
    <property type="molecule type" value="Genomic_DNA"/>
</dbReference>
<evidence type="ECO:0000313" key="6">
    <source>
        <dbReference type="EMBL" id="ESN95096.1"/>
    </source>
</evidence>
<organism evidence="7 8">
    <name type="scientific">Helobdella robusta</name>
    <name type="common">Californian leech</name>
    <dbReference type="NCBI Taxonomy" id="6412"/>
    <lineage>
        <taxon>Eukaryota</taxon>
        <taxon>Metazoa</taxon>
        <taxon>Spiralia</taxon>
        <taxon>Lophotrochozoa</taxon>
        <taxon>Annelida</taxon>
        <taxon>Clitellata</taxon>
        <taxon>Hirudinea</taxon>
        <taxon>Rhynchobdellida</taxon>
        <taxon>Glossiphoniidae</taxon>
        <taxon>Helobdella</taxon>
    </lineage>
</organism>
<feature type="disulfide bond" evidence="2">
    <location>
        <begin position="131"/>
        <end position="141"/>
    </location>
</feature>
<gene>
    <name evidence="7" type="primary">20207408</name>
    <name evidence="6" type="ORF">HELRODRAFT_179683</name>
</gene>
<evidence type="ECO:0000313" key="7">
    <source>
        <dbReference type="EnsemblMetazoa" id="HelroP179683"/>
    </source>
</evidence>
<dbReference type="KEGG" id="hro:HELRODRAFT_179683"/>
<dbReference type="CTD" id="20207408"/>
<dbReference type="RefSeq" id="XP_009026750.1">
    <property type="nucleotide sequence ID" value="XM_009028502.1"/>
</dbReference>
<evidence type="ECO:0000256" key="2">
    <source>
        <dbReference type="PROSITE-ProRule" id="PRU00196"/>
    </source>
</evidence>
<dbReference type="GO" id="GO:0005730">
    <property type="term" value="C:nucleolus"/>
    <property type="evidence" value="ECO:0000318"/>
    <property type="project" value="GO_Central"/>
</dbReference>
<feature type="domain" description="SRCR" evidence="5">
    <location>
        <begin position="62"/>
        <end position="166"/>
    </location>
</feature>
<dbReference type="PROSITE" id="PS50287">
    <property type="entry name" value="SRCR_2"/>
    <property type="match status" value="1"/>
</dbReference>
<dbReference type="Gene3D" id="3.10.250.10">
    <property type="entry name" value="SRCR-like domain"/>
    <property type="match status" value="1"/>
</dbReference>
<dbReference type="HOGENOM" id="CLU_266039_0_0_1"/>
<keyword evidence="8" id="KW-1185">Reference proteome</keyword>
<keyword evidence="1 2" id="KW-1015">Disulfide bond</keyword>
<comment type="caution">
    <text evidence="2">Lacks conserved residue(s) required for the propagation of feature annotation.</text>
</comment>
<evidence type="ECO:0000313" key="8">
    <source>
        <dbReference type="Proteomes" id="UP000015101"/>
    </source>
</evidence>
<keyword evidence="4" id="KW-0812">Transmembrane</keyword>
<feature type="region of interest" description="Disordered" evidence="3">
    <location>
        <begin position="887"/>
        <end position="907"/>
    </location>
</feature>
<proteinExistence type="predicted"/>
<evidence type="ECO:0000256" key="1">
    <source>
        <dbReference type="ARBA" id="ARBA00023157"/>
    </source>
</evidence>
<reference evidence="7" key="3">
    <citation type="submission" date="2015-06" db="UniProtKB">
        <authorList>
            <consortium name="EnsemblMetazoa"/>
        </authorList>
    </citation>
    <scope>IDENTIFICATION</scope>
</reference>
<feature type="compositionally biased region" description="Low complexity" evidence="3">
    <location>
        <begin position="726"/>
        <end position="738"/>
    </location>
</feature>
<reference evidence="6 8" key="2">
    <citation type="journal article" date="2013" name="Nature">
        <title>Insights into bilaterian evolution from three spiralian genomes.</title>
        <authorList>
            <person name="Simakov O."/>
            <person name="Marletaz F."/>
            <person name="Cho S.J."/>
            <person name="Edsinger-Gonzales E."/>
            <person name="Havlak P."/>
            <person name="Hellsten U."/>
            <person name="Kuo D.H."/>
            <person name="Larsson T."/>
            <person name="Lv J."/>
            <person name="Arendt D."/>
            <person name="Savage R."/>
            <person name="Osoegawa K."/>
            <person name="de Jong P."/>
            <person name="Grimwood J."/>
            <person name="Chapman J.A."/>
            <person name="Shapiro H."/>
            <person name="Aerts A."/>
            <person name="Otillar R.P."/>
            <person name="Terry A.Y."/>
            <person name="Boore J.L."/>
            <person name="Grigoriev I.V."/>
            <person name="Lindberg D.R."/>
            <person name="Seaver E.C."/>
            <person name="Weisblat D.A."/>
            <person name="Putnam N.H."/>
            <person name="Rokhsar D.S."/>
        </authorList>
    </citation>
    <scope>NUCLEOTIDE SEQUENCE</scope>
</reference>
<dbReference type="AlphaFoldDB" id="T1FF09"/>